<dbReference type="SUPFAM" id="SSF56420">
    <property type="entry name" value="Peptide deformylase"/>
    <property type="match status" value="1"/>
</dbReference>
<dbReference type="HAMAP" id="MF_00163">
    <property type="entry name" value="Pep_deformylase"/>
    <property type="match status" value="1"/>
</dbReference>
<evidence type="ECO:0000256" key="3">
    <source>
        <dbReference type="ARBA" id="ARBA00022801"/>
    </source>
</evidence>
<comment type="caution">
    <text evidence="7">The sequence shown here is derived from an EMBL/GenBank/DDBJ whole genome shotgun (WGS) entry which is preliminary data.</text>
</comment>
<dbReference type="RefSeq" id="WP_004900898.1">
    <property type="nucleotide sequence ID" value="NZ_BJJW01000002.1"/>
</dbReference>
<evidence type="ECO:0000256" key="2">
    <source>
        <dbReference type="ARBA" id="ARBA00022723"/>
    </source>
</evidence>
<dbReference type="GeneID" id="61101892"/>
<dbReference type="Gene3D" id="3.90.45.10">
    <property type="entry name" value="Peptide deformylase"/>
    <property type="match status" value="1"/>
</dbReference>
<keyword evidence="4 6" id="KW-0648">Protein biosynthesis</keyword>
<proteinExistence type="inferred from homology"/>
<keyword evidence="3 6" id="KW-0378">Hydrolase</keyword>
<dbReference type="EC" id="3.5.1.88" evidence="6"/>
<keyword evidence="2 6" id="KW-0479">Metal-binding</keyword>
<dbReference type="PANTHER" id="PTHR10458">
    <property type="entry name" value="PEPTIDE DEFORMYLASE"/>
    <property type="match status" value="1"/>
</dbReference>
<organism evidence="7 8">
    <name type="scientific">Leuconostoc citreum</name>
    <dbReference type="NCBI Taxonomy" id="33964"/>
    <lineage>
        <taxon>Bacteria</taxon>
        <taxon>Bacillati</taxon>
        <taxon>Bacillota</taxon>
        <taxon>Bacilli</taxon>
        <taxon>Lactobacillales</taxon>
        <taxon>Lactobacillaceae</taxon>
        <taxon>Leuconostoc</taxon>
    </lineage>
</organism>
<reference evidence="7 8" key="1">
    <citation type="submission" date="2019-04" db="EMBL/GenBank/DDBJ databases">
        <title>A pseudo-fructophilic Leuconostoc citreum strain F192-5 isolated from peel of satsuma mandarin: the first report for isolation and characterization of strain-dependent fructophilic-like characteristics.</title>
        <authorList>
            <person name="Maeno S."/>
            <person name="Tanizawa Y."/>
            <person name="Kajikawa A."/>
            <person name="Kanesaki Y."/>
            <person name="Kubota E."/>
            <person name="Arita M."/>
            <person name="Leon D."/>
            <person name="Endo A."/>
        </authorList>
    </citation>
    <scope>NUCLEOTIDE SEQUENCE [LARGE SCALE GENOMIC DNA]</scope>
    <source>
        <strain evidence="7 8">F192-5</strain>
    </source>
</reference>
<name>A0A5A5TXH0_LEUCI</name>
<dbReference type="InterPro" id="IPR036821">
    <property type="entry name" value="Peptide_deformylase_sf"/>
</dbReference>
<evidence type="ECO:0000313" key="7">
    <source>
        <dbReference type="EMBL" id="GDZ83167.1"/>
    </source>
</evidence>
<sequence length="195" mass="22106">MTIRFTMDKITRDGDPVLRQVSTAVPFPLSEEHAQLAQDMMTYLVVSQDEEENEKYGLRPGVGLAAPQVGYSLQMTSILIPALETHEQDEQDDKPYFKGTIFNPVIISESVKRSALNVGEGCLSVDEDVPGFVPRANRITVRYQDETGATKTLKLRDYPAIVFQHEIDHLHGHLYYDHINLDAPWQVDDDVKYID</sequence>
<comment type="cofactor">
    <cofactor evidence="6">
        <name>Fe(2+)</name>
        <dbReference type="ChEBI" id="CHEBI:29033"/>
    </cofactor>
    <text evidence="6">Binds 1 Fe(2+) ion.</text>
</comment>
<protein>
    <recommendedName>
        <fullName evidence="6">Peptide deformylase</fullName>
        <shortName evidence="6">PDF</shortName>
        <ecNumber evidence="6">3.5.1.88</ecNumber>
    </recommendedName>
    <alternativeName>
        <fullName evidence="6">Polypeptide deformylase</fullName>
    </alternativeName>
</protein>
<evidence type="ECO:0000256" key="6">
    <source>
        <dbReference type="HAMAP-Rule" id="MF_00163"/>
    </source>
</evidence>
<comment type="catalytic activity">
    <reaction evidence="6">
        <text>N-terminal N-formyl-L-methionyl-[peptide] + H2O = N-terminal L-methionyl-[peptide] + formate</text>
        <dbReference type="Rhea" id="RHEA:24420"/>
        <dbReference type="Rhea" id="RHEA-COMP:10639"/>
        <dbReference type="Rhea" id="RHEA-COMP:10640"/>
        <dbReference type="ChEBI" id="CHEBI:15377"/>
        <dbReference type="ChEBI" id="CHEBI:15740"/>
        <dbReference type="ChEBI" id="CHEBI:49298"/>
        <dbReference type="ChEBI" id="CHEBI:64731"/>
        <dbReference type="EC" id="3.5.1.88"/>
    </reaction>
</comment>
<dbReference type="EMBL" id="BJJW01000002">
    <property type="protein sequence ID" value="GDZ83167.1"/>
    <property type="molecule type" value="Genomic_DNA"/>
</dbReference>
<dbReference type="OMA" id="HLYYDHI"/>
<evidence type="ECO:0000256" key="4">
    <source>
        <dbReference type="ARBA" id="ARBA00022917"/>
    </source>
</evidence>
<dbReference type="GO" id="GO:0042586">
    <property type="term" value="F:peptide deformylase activity"/>
    <property type="evidence" value="ECO:0007669"/>
    <property type="project" value="UniProtKB-UniRule"/>
</dbReference>
<dbReference type="FunFam" id="3.90.45.10:FF:000002">
    <property type="entry name" value="Peptide deformylase"/>
    <property type="match status" value="1"/>
</dbReference>
<comment type="similarity">
    <text evidence="1 6">Belongs to the polypeptide deformylase family.</text>
</comment>
<feature type="binding site" evidence="6">
    <location>
        <position position="165"/>
    </location>
    <ligand>
        <name>Fe cation</name>
        <dbReference type="ChEBI" id="CHEBI:24875"/>
    </ligand>
</feature>
<dbReference type="CDD" id="cd00487">
    <property type="entry name" value="Pep_deformylase"/>
    <property type="match status" value="1"/>
</dbReference>
<dbReference type="PRINTS" id="PR01576">
    <property type="entry name" value="PDEFORMYLASE"/>
</dbReference>
<dbReference type="PANTHER" id="PTHR10458:SF8">
    <property type="entry name" value="PEPTIDE DEFORMYLASE 2"/>
    <property type="match status" value="1"/>
</dbReference>
<gene>
    <name evidence="6 7" type="primary">def</name>
    <name evidence="7" type="ORF">LCIT_04090</name>
</gene>
<evidence type="ECO:0000256" key="5">
    <source>
        <dbReference type="ARBA" id="ARBA00023004"/>
    </source>
</evidence>
<dbReference type="GO" id="GO:0006412">
    <property type="term" value="P:translation"/>
    <property type="evidence" value="ECO:0007669"/>
    <property type="project" value="UniProtKB-UniRule"/>
</dbReference>
<dbReference type="NCBIfam" id="TIGR00079">
    <property type="entry name" value="pept_deformyl"/>
    <property type="match status" value="1"/>
</dbReference>
<accession>A0A5A5TXH0</accession>
<evidence type="ECO:0000313" key="8">
    <source>
        <dbReference type="Proteomes" id="UP000323274"/>
    </source>
</evidence>
<dbReference type="GO" id="GO:0046872">
    <property type="term" value="F:metal ion binding"/>
    <property type="evidence" value="ECO:0007669"/>
    <property type="project" value="UniProtKB-KW"/>
</dbReference>
<dbReference type="Proteomes" id="UP000323274">
    <property type="component" value="Unassembled WGS sequence"/>
</dbReference>
<keyword evidence="5 6" id="KW-0408">Iron</keyword>
<dbReference type="PIRSF" id="PIRSF004749">
    <property type="entry name" value="Pep_def"/>
    <property type="match status" value="1"/>
</dbReference>
<evidence type="ECO:0000256" key="1">
    <source>
        <dbReference type="ARBA" id="ARBA00010759"/>
    </source>
</evidence>
<comment type="function">
    <text evidence="6">Removes the formyl group from the N-terminal Met of newly synthesized proteins. Requires at least a dipeptide for an efficient rate of reaction. N-terminal L-methionine is a prerequisite for activity but the enzyme has broad specificity at other positions.</text>
</comment>
<feature type="active site" evidence="6">
    <location>
        <position position="166"/>
    </location>
</feature>
<dbReference type="InterPro" id="IPR023635">
    <property type="entry name" value="Peptide_deformylase"/>
</dbReference>
<feature type="binding site" evidence="6">
    <location>
        <position position="169"/>
    </location>
    <ligand>
        <name>Fe cation</name>
        <dbReference type="ChEBI" id="CHEBI:24875"/>
    </ligand>
</feature>
<dbReference type="Pfam" id="PF01327">
    <property type="entry name" value="Pep_deformylase"/>
    <property type="match status" value="1"/>
</dbReference>
<feature type="binding site" evidence="6">
    <location>
        <position position="122"/>
    </location>
    <ligand>
        <name>Fe cation</name>
        <dbReference type="ChEBI" id="CHEBI:24875"/>
    </ligand>
</feature>
<dbReference type="AlphaFoldDB" id="A0A5A5TXH0"/>